<feature type="compositionally biased region" description="Low complexity" evidence="1">
    <location>
        <begin position="182"/>
        <end position="195"/>
    </location>
</feature>
<dbReference type="AlphaFoldDB" id="A0A0M3KCK3"/>
<reference evidence="2 3" key="2">
    <citation type="submission" date="2018-11" db="EMBL/GenBank/DDBJ databases">
        <authorList>
            <consortium name="Pathogen Informatics"/>
        </authorList>
    </citation>
    <scope>NUCLEOTIDE SEQUENCE [LARGE SCALE GENOMIC DNA]</scope>
</reference>
<reference evidence="4" key="1">
    <citation type="submission" date="2017-02" db="UniProtKB">
        <authorList>
            <consortium name="WormBaseParasite"/>
        </authorList>
    </citation>
    <scope>IDENTIFICATION</scope>
</reference>
<evidence type="ECO:0000313" key="4">
    <source>
        <dbReference type="WBParaSite" id="ASIM_0001870401-mRNA-1"/>
    </source>
</evidence>
<keyword evidence="3" id="KW-1185">Reference proteome</keyword>
<organism evidence="4">
    <name type="scientific">Anisakis simplex</name>
    <name type="common">Herring worm</name>
    <dbReference type="NCBI Taxonomy" id="6269"/>
    <lineage>
        <taxon>Eukaryota</taxon>
        <taxon>Metazoa</taxon>
        <taxon>Ecdysozoa</taxon>
        <taxon>Nematoda</taxon>
        <taxon>Chromadorea</taxon>
        <taxon>Rhabditida</taxon>
        <taxon>Spirurina</taxon>
        <taxon>Ascaridomorpha</taxon>
        <taxon>Ascaridoidea</taxon>
        <taxon>Anisakidae</taxon>
        <taxon>Anisakis</taxon>
        <taxon>Anisakis simplex complex</taxon>
    </lineage>
</organism>
<feature type="compositionally biased region" description="Basic and acidic residues" evidence="1">
    <location>
        <begin position="371"/>
        <end position="381"/>
    </location>
</feature>
<dbReference type="WBParaSite" id="ASIM_0001870401-mRNA-1">
    <property type="protein sequence ID" value="ASIM_0001870401-mRNA-1"/>
    <property type="gene ID" value="ASIM_0001870401"/>
</dbReference>
<gene>
    <name evidence="2" type="ORF">ASIM_LOCUS18101</name>
</gene>
<proteinExistence type="predicted"/>
<feature type="compositionally biased region" description="Polar residues" evidence="1">
    <location>
        <begin position="308"/>
        <end position="319"/>
    </location>
</feature>
<feature type="compositionally biased region" description="Basic and acidic residues" evidence="1">
    <location>
        <begin position="396"/>
        <end position="415"/>
    </location>
</feature>
<feature type="compositionally biased region" description="Basic and acidic residues" evidence="1">
    <location>
        <begin position="509"/>
        <end position="524"/>
    </location>
</feature>
<evidence type="ECO:0000256" key="1">
    <source>
        <dbReference type="SAM" id="MobiDB-lite"/>
    </source>
</evidence>
<name>A0A0M3KCK3_ANISI</name>
<feature type="compositionally biased region" description="Polar residues" evidence="1">
    <location>
        <begin position="526"/>
        <end position="538"/>
    </location>
</feature>
<dbReference type="OrthoDB" id="5876197at2759"/>
<sequence length="667" mass="71291">MGMSMGGYGYGMGMSMGGYGYRRVCAENLTNEFAFKRSTGFFTAKTCKDEFDRIICSGHPEHFIRQKGEKYSQKELIKAWIVYLQKQVKLEYARQTEMLLIKMREKAAIFNRIFSEDNPLTDEEIAKRLEEARLEDSKRDPEVVKREVEAGMEKIAELRALHEEEPEKYPPLRIVIPPSRPVQPSESSPSAAPFSPIKPLFDGLNWDKGQGSSGDAKAAETSEPKSSGGDLKSPKNVETAQSEVLEEPQVPQVPGAEAGTSGTGADGEKLGEEEENEATEKAESVGESERAQTVVAAAVATSGQSGTPEASGTPSTRTSGGDGGGMSLRSALMSPKKLVREAEIDENPDGIGQSGGTMEVTEEVKGQPSDRGQRSEVKEDEPVTSSDGAVGVVSSIKKEQKSDAAGEKGSVEDRGVAIADSTVQEGKTATNSVEKIPAGSPRALTEGQEKSTGEVQMARVKLEAEDVEGGSMEGDGIGRGDEISSNETKTEPTAQETTTRSGRSVGEGRGGDERHTQAAGERRQLRNQNRSEASTSAVGRSGNRAVRMSPRKASADIGLKGDSDQSKGQVHTPELRSRKSSASGGPSAETGDGPPSQSLRSRRGAEKTDDGEEPVVTRRRSERRRVNESSVTPLRLSELAPPTRRKRTHDGDESASVGGVSGQDSEG</sequence>
<accession>A0A0M3KCK3</accession>
<feature type="compositionally biased region" description="Polar residues" evidence="1">
    <location>
        <begin position="421"/>
        <end position="433"/>
    </location>
</feature>
<dbReference type="EMBL" id="UYRR01035036">
    <property type="protein sequence ID" value="VDK63232.1"/>
    <property type="molecule type" value="Genomic_DNA"/>
</dbReference>
<feature type="compositionally biased region" description="Low complexity" evidence="1">
    <location>
        <begin position="491"/>
        <end position="504"/>
    </location>
</feature>
<evidence type="ECO:0000313" key="3">
    <source>
        <dbReference type="Proteomes" id="UP000267096"/>
    </source>
</evidence>
<feature type="compositionally biased region" description="Basic and acidic residues" evidence="1">
    <location>
        <begin position="278"/>
        <end position="290"/>
    </location>
</feature>
<feature type="region of interest" description="Disordered" evidence="1">
    <location>
        <begin position="169"/>
        <end position="667"/>
    </location>
</feature>
<protein>
    <submittedName>
        <fullName evidence="4">Brd8 (inferred by orthology to a D. melanogaster protein)</fullName>
    </submittedName>
</protein>
<dbReference type="Proteomes" id="UP000267096">
    <property type="component" value="Unassembled WGS sequence"/>
</dbReference>
<evidence type="ECO:0000313" key="2">
    <source>
        <dbReference type="EMBL" id="VDK63232.1"/>
    </source>
</evidence>
<feature type="compositionally biased region" description="Low complexity" evidence="1">
    <location>
        <begin position="291"/>
        <end position="307"/>
    </location>
</feature>